<feature type="domain" description="BIG2" evidence="2">
    <location>
        <begin position="1778"/>
        <end position="1854"/>
    </location>
</feature>
<dbReference type="Pfam" id="PF07705">
    <property type="entry name" value="CARDB"/>
    <property type="match status" value="1"/>
</dbReference>
<dbReference type="InterPro" id="IPR003141">
    <property type="entry name" value="Pol/His_phosphatase_N"/>
</dbReference>
<dbReference type="InterPro" id="IPR003343">
    <property type="entry name" value="Big_2"/>
</dbReference>
<dbReference type="Proteomes" id="UP000319578">
    <property type="component" value="Unassembled WGS sequence"/>
</dbReference>
<feature type="domain" description="BIG2" evidence="2">
    <location>
        <begin position="1691"/>
        <end position="1769"/>
    </location>
</feature>
<dbReference type="SMART" id="SM00481">
    <property type="entry name" value="POLIIIAc"/>
    <property type="match status" value="1"/>
</dbReference>
<dbReference type="EMBL" id="BJON01000014">
    <property type="protein sequence ID" value="GED69928.1"/>
    <property type="molecule type" value="Genomic_DNA"/>
</dbReference>
<keyword evidence="4" id="KW-1185">Reference proteome</keyword>
<dbReference type="Pfam" id="PF23355">
    <property type="entry name" value="IFT52_GIFT"/>
    <property type="match status" value="1"/>
</dbReference>
<comment type="caution">
    <text evidence="3">The sequence shown here is derived from an EMBL/GenBank/DDBJ whole genome shotgun (WGS) entry which is preliminary data.</text>
</comment>
<dbReference type="Gene3D" id="2.40.50.200">
    <property type="entry name" value="Bacterial OB-fold"/>
    <property type="match status" value="1"/>
</dbReference>
<dbReference type="InterPro" id="IPR011635">
    <property type="entry name" value="CARDB"/>
</dbReference>
<dbReference type="SUPFAM" id="SSF49373">
    <property type="entry name" value="Invasin/intimin cell-adhesion fragments"/>
    <property type="match status" value="2"/>
</dbReference>
<dbReference type="InterPro" id="IPR013783">
    <property type="entry name" value="Ig-like_fold"/>
</dbReference>
<dbReference type="InterPro" id="IPR029062">
    <property type="entry name" value="Class_I_gatase-like"/>
</dbReference>
<dbReference type="InterPro" id="IPR008964">
    <property type="entry name" value="Invasin/intimin_cell_adhesion"/>
</dbReference>
<dbReference type="Gene3D" id="3.20.20.140">
    <property type="entry name" value="Metal-dependent hydrolases"/>
    <property type="match status" value="1"/>
</dbReference>
<evidence type="ECO:0000313" key="4">
    <source>
        <dbReference type="Proteomes" id="UP000319578"/>
    </source>
</evidence>
<accession>A0ABQ0TPQ0</accession>
<feature type="domain" description="BIG2" evidence="2">
    <location>
        <begin position="2323"/>
        <end position="2409"/>
    </location>
</feature>
<proteinExistence type="predicted"/>
<dbReference type="SMART" id="SM00635">
    <property type="entry name" value="BID_2"/>
    <property type="match status" value="4"/>
</dbReference>
<feature type="domain" description="Polymerase/histidinol phosphatase N-terminal" evidence="1">
    <location>
        <begin position="766"/>
        <end position="859"/>
    </location>
</feature>
<dbReference type="Gene3D" id="2.60.40.10">
    <property type="entry name" value="Immunoglobulins"/>
    <property type="match status" value="1"/>
</dbReference>
<dbReference type="SUPFAM" id="SSF52317">
    <property type="entry name" value="Class I glutamine amidotransferase-like"/>
    <property type="match status" value="1"/>
</dbReference>
<reference evidence="3 4" key="1">
    <citation type="submission" date="2019-06" db="EMBL/GenBank/DDBJ databases">
        <title>Whole genome shotgun sequence of Brevibacillus reuszeri NBRC 15719.</title>
        <authorList>
            <person name="Hosoyama A."/>
            <person name="Uohara A."/>
            <person name="Ohji S."/>
            <person name="Ichikawa N."/>
        </authorList>
    </citation>
    <scope>NUCLEOTIDE SEQUENCE [LARGE SCALE GENOMIC DNA]</scope>
    <source>
        <strain evidence="3 4">NBRC 15719</strain>
    </source>
</reference>
<dbReference type="InterPro" id="IPR055458">
    <property type="entry name" value="IFT52_GIFT"/>
</dbReference>
<name>A0ABQ0TPQ0_9BACL</name>
<organism evidence="3 4">
    <name type="scientific">Brevibacillus reuszeri</name>
    <dbReference type="NCBI Taxonomy" id="54915"/>
    <lineage>
        <taxon>Bacteria</taxon>
        <taxon>Bacillati</taxon>
        <taxon>Bacillota</taxon>
        <taxon>Bacilli</taxon>
        <taxon>Bacillales</taxon>
        <taxon>Paenibacillaceae</taxon>
        <taxon>Brevibacillus</taxon>
    </lineage>
</organism>
<dbReference type="RefSeq" id="WP_049739629.1">
    <property type="nucleotide sequence ID" value="NZ_BJON01000014.1"/>
</dbReference>
<sequence>MHHLVRLTTGSCKKWTSLAMAIMMFVTMLMPLPKLMTVAKAAQGAVANDLVFSQIYVAGGNSGAIYNTKFMEIYNPTDKDIVLDNTYSVQYAAKASNFAAGNNLVPLIGTIKAHGYYLLTGGSGTNGTALPLAADKTSSINPAQASGKLALVKKTAVISGKDDPAVIDFLGYGVQGDSSNQPNEYWGSVLQTDANSFKTGTILRKTNDGSNPKGVVGLGNGWSSKDGGADFVINTATDLQNPNGTIFIKNSSSAPEPEIITASPVSSFIQFTQSGGKDSIIGSAGAVTGGAVVKVYVVKSGEAQRVQEATAAADGSFTILFDDVQQAESFYLSATDGAKKESKLTRIDVSDIGNALTPISELRINDASGIPVNNRYSTSIEGIVTVENNLLGTGGSNFFIQDETGGIQVYGSKAPTVSFKAGDKVKISGHVDFVNGMTQFVPDSFAVTSTDTAVPQAKSITVDQLASYNTAEPLEGQLVSVVGKVTNIPATGPDYSITVQDASGNVMIVRVLGSTGIDIAQTLEFNQQYTFKGIVGQSKTSSPYTSGYFLMPRYTKDVKGELSFTHEKLTKAYKDTNVTFSAIAKNADSITVYYKGKDDSSYKSASMQTADDLNYNVTINKADIPANEFFYYMEAISSGKKETIGSADHPIAVNVVQDNDGPVFSDELPFNGDMIESTHPKIFVKMDDPSGVDEKSVKISIDGTDYTSKANATENSITLNLASVVELSEGKHIVAVEAKDKLGNLGKHTWGFTVLERFKEGNHYRGTTHNHTRISHDAAGEPEDALKEAQKYGYDWFAFSDHSHDIDANLVGQDTVERKNGLKERSGGADWELTKSLAKQYTKDGSFVVFPAFEMTSTTWGHSNVFGTDNFIDRKEENGIYQNLQKYYAWVLTYDNIVAQFNHPDMSKDAFDNFLPYDSKLDQLFTMVEVGNGSGKYGYTNAKKKFFDALDLGWHVAPTYGEDNHDATWGQTKKRTVIVSKALSQESLLESMRKMRVYFTEDPNFKLDVWASGYYMGSVVDTKDLEFDISGSDSVEESTTDPKYSYLKTPSDDRIDKVELITSGAVVVDTYTPPAGSKSFNWKPRFTVTGGQQWFVVRVTQKDGDTVYSAPIWTPAEALSVKVSNVDAVDGAITGGVPAPLKAGISNLGSISLKNLKVKFYNDHVDAEHLIGDTVIESLPANSSTSTSIVWTNPEAGNHKIVVVLEATDGNVLEANKFEQPIAIKNPLGITIMIDATHANENTTKDTGTYKDNMKAFTSMMRKEAYTVVENTAPITPAVLKDVNILMISHPATEYSESEINAIRGFVDRGGSALVLGKSNYKANQSPNSLLAGIGSTIHVNDDGVFDESKSGNFWSDPLKSNFSVRAHPKPVKNRMTDFVSALDYYSGASLAKANGTNKEQLEDSKQVTILVRGNETTFQDNVKNGGAEYSLYKAGAQPGDSVKGGHSIPLVASELLGSGRIVVSGMNIFNDKQMDQSFEPKGNVPFVQNVINWLAHRESTVTSIGDARKLPEGSTVVVEGTITSAADVFYDAFYVQDETGGVMAFNEVPSGSLKLGDKVRIYGQIKVFENNTEIEFGNFADSIVKISSGIPLEPQFMTTSEANVDENQGLLVKVTGKVTAIPDDNSYVINDGSGDILVFVDGYIINQSGPIPKLAVGETLEAVGLTGKFAEGTRIRVRDTRELKKGASTVQKGVELDQHEITLAAGGAGFKLNATVSPEDAPDKTVVWGTSDQSVATVDANGFVTPVGAGDAVITVKLADGGAAAMCVVYVLTSEIKVNGVMLNYPSLNMQIGGSAELTATVTPSDATNQAVKWSSSDDTVVTVQNGIVTAISAGQATITVTTVDGAKTAYCTVSVSDSDPGGPPADNGAAMLEKQLQLNKETAAAIAKATDRLAVKNLVSNVLGKLDELVESDKTTVPQKLDAMNDAVNTVFGALIDKMKQGVVSKDEVAESTSRLMAGAVKNVIKDIQADQTANMDKATSLAINVVDTIGSKLDKKAFGGLVESFSQYVSTLLAKVTTIEVRKGSEIANLNDQIKQASKFIDSILDKLGKNADQVDVDKTISLIVTDSDQKLRDSKQSKAVKNADISLTSDTVNQLVKNSFSIAVSQSEGAVMVVGGKVLSKVKNERLDIVIAQSDVAIPDNFIGSTDAYEFTLYANGNEYNQFGKDTVSISIPISAKSNTLYAYSYDEKKRAWNVLTDSKGEAMKAKQNGSTVTFETPQLSKFIVAEGATTKLTVKETSLSLLQSQSNQLTVTAIYGTSDKVDVTDGDKGTTYKSSNPDLVSVSENGLVQVSKDAKADSAVITITNGGKSVTVKVTVLTVKSIALSPDKTSEKAGKTVQFSVTATLSDHSKLDVTNGDTGTVYKLEDTSYATISKDGLLTVNKSAPAGIELRVTVETNGFTKVAFVNVKKP</sequence>
<dbReference type="InterPro" id="IPR036700">
    <property type="entry name" value="BOBF_sf"/>
</dbReference>
<dbReference type="Pfam" id="PF02368">
    <property type="entry name" value="Big_2"/>
    <property type="match status" value="2"/>
</dbReference>
<evidence type="ECO:0000259" key="2">
    <source>
        <dbReference type="SMART" id="SM00635"/>
    </source>
</evidence>
<dbReference type="NCBIfam" id="NF038032">
    <property type="entry name" value="CehA_McbA_metalo"/>
    <property type="match status" value="1"/>
</dbReference>
<dbReference type="Gene3D" id="3.40.50.880">
    <property type="match status" value="1"/>
</dbReference>
<dbReference type="InterPro" id="IPR016195">
    <property type="entry name" value="Pol/histidinol_Pase-like"/>
</dbReference>
<feature type="domain" description="BIG2" evidence="2">
    <location>
        <begin position="2233"/>
        <end position="2320"/>
    </location>
</feature>
<dbReference type="Gene3D" id="2.60.40.1080">
    <property type="match status" value="4"/>
</dbReference>
<dbReference type="SUPFAM" id="SSF89550">
    <property type="entry name" value="PHP domain-like"/>
    <property type="match status" value="1"/>
</dbReference>
<evidence type="ECO:0000259" key="1">
    <source>
        <dbReference type="SMART" id="SM00481"/>
    </source>
</evidence>
<protein>
    <submittedName>
        <fullName evidence="3">Uncharacterized protein</fullName>
    </submittedName>
</protein>
<gene>
    <name evidence="3" type="ORF">BRE01_36300</name>
</gene>
<evidence type="ECO:0000313" key="3">
    <source>
        <dbReference type="EMBL" id="GED69928.1"/>
    </source>
</evidence>